<keyword evidence="2" id="KW-1185">Reference proteome</keyword>
<dbReference type="OrthoDB" id="341421at2759"/>
<sequence>MGRWGFRLFQGDSGLDTRSDIEATIVVMVEDEKMAAMILDTAEKREIAKKILQVDGESDQLYLTNHIDDPGVRKILDSCVCEALFKTYRGDKWSEIIFGAMMMQAGARIKKGDLKRLRKIVSYFPYGDTELPENGFENVGQAQFAAAVDNYQAGVPRNFDTASCDQCGMIEDDISHKLLECPNCTLSWWCDEAPNADKHGEECFGFAEKHGSRRPHEPGEGGLSLMHAFLRG</sequence>
<comment type="caution">
    <text evidence="1">The sequence shown here is derived from an EMBL/GenBank/DDBJ whole genome shotgun (WGS) entry which is preliminary data.</text>
</comment>
<proteinExistence type="predicted"/>
<evidence type="ECO:0000313" key="2">
    <source>
        <dbReference type="Proteomes" id="UP000803844"/>
    </source>
</evidence>
<dbReference type="AlphaFoldDB" id="A0A9P4Y030"/>
<accession>A0A9P4Y030</accession>
<dbReference type="GeneID" id="63837649"/>
<protein>
    <recommendedName>
        <fullName evidence="3">Suppressor of anucleate metulae protein B</fullName>
    </recommendedName>
</protein>
<dbReference type="EMBL" id="MU032348">
    <property type="protein sequence ID" value="KAF3764086.1"/>
    <property type="molecule type" value="Genomic_DNA"/>
</dbReference>
<gene>
    <name evidence="1" type="ORF">M406DRAFT_330436</name>
</gene>
<dbReference type="Proteomes" id="UP000803844">
    <property type="component" value="Unassembled WGS sequence"/>
</dbReference>
<name>A0A9P4Y030_CRYP1</name>
<reference evidence="1" key="1">
    <citation type="journal article" date="2020" name="Phytopathology">
        <title>Genome sequence of the chestnut blight fungus Cryphonectria parasitica EP155: A fundamental resource for an archetypical invasive plant pathogen.</title>
        <authorList>
            <person name="Crouch J.A."/>
            <person name="Dawe A."/>
            <person name="Aerts A."/>
            <person name="Barry K."/>
            <person name="Churchill A.C.L."/>
            <person name="Grimwood J."/>
            <person name="Hillman B."/>
            <person name="Milgroom M.G."/>
            <person name="Pangilinan J."/>
            <person name="Smith M."/>
            <person name="Salamov A."/>
            <person name="Schmutz J."/>
            <person name="Yadav J."/>
            <person name="Grigoriev I.V."/>
            <person name="Nuss D."/>
        </authorList>
    </citation>
    <scope>NUCLEOTIDE SEQUENCE</scope>
    <source>
        <strain evidence="1">EP155</strain>
    </source>
</reference>
<dbReference type="RefSeq" id="XP_040775047.1">
    <property type="nucleotide sequence ID" value="XM_040920520.1"/>
</dbReference>
<evidence type="ECO:0000313" key="1">
    <source>
        <dbReference type="EMBL" id="KAF3764086.1"/>
    </source>
</evidence>
<organism evidence="1 2">
    <name type="scientific">Cryphonectria parasitica (strain ATCC 38755 / EP155)</name>
    <dbReference type="NCBI Taxonomy" id="660469"/>
    <lineage>
        <taxon>Eukaryota</taxon>
        <taxon>Fungi</taxon>
        <taxon>Dikarya</taxon>
        <taxon>Ascomycota</taxon>
        <taxon>Pezizomycotina</taxon>
        <taxon>Sordariomycetes</taxon>
        <taxon>Sordariomycetidae</taxon>
        <taxon>Diaporthales</taxon>
        <taxon>Cryphonectriaceae</taxon>
        <taxon>Cryphonectria-Endothia species complex</taxon>
        <taxon>Cryphonectria</taxon>
    </lineage>
</organism>
<evidence type="ECO:0008006" key="3">
    <source>
        <dbReference type="Google" id="ProtNLM"/>
    </source>
</evidence>